<keyword evidence="2" id="KW-1185">Reference proteome</keyword>
<dbReference type="EMBL" id="AP018907">
    <property type="protein sequence ID" value="BBF92405.1"/>
    <property type="molecule type" value="Genomic_DNA"/>
</dbReference>
<evidence type="ECO:0000313" key="2">
    <source>
        <dbReference type="Proteomes" id="UP000266934"/>
    </source>
</evidence>
<proteinExistence type="predicted"/>
<accession>A0A348FYM2</accession>
<dbReference type="Proteomes" id="UP000266934">
    <property type="component" value="Chromosome"/>
</dbReference>
<reference evidence="1 2" key="1">
    <citation type="submission" date="2018-08" db="EMBL/GenBank/DDBJ databases">
        <title>Complete genome sequencing of Blastochloris tepida GI.</title>
        <authorList>
            <person name="Tsukatani Y."/>
            <person name="Mori H."/>
        </authorList>
    </citation>
    <scope>NUCLEOTIDE SEQUENCE [LARGE SCALE GENOMIC DNA]</scope>
    <source>
        <strain evidence="1 2">GI</strain>
    </source>
</reference>
<gene>
    <name evidence="1" type="ORF">BLTE_10900</name>
</gene>
<sequence>MKRFSGPIGRAAHHNRGLVTTGVLAIPCDPPAGFRIRPVSIRNAGTLGAGFTDLQSVLSRCSVDCAAPTLWRAAAARAGHCRQAHFAVAADADATCCGAVTLSRLPQFSIRKNTHNNRYSKFSVAVATARLIPISI</sequence>
<dbReference type="AlphaFoldDB" id="A0A348FYM2"/>
<name>A0A348FYM2_9HYPH</name>
<evidence type="ECO:0000313" key="1">
    <source>
        <dbReference type="EMBL" id="BBF92405.1"/>
    </source>
</evidence>
<dbReference type="KEGG" id="blag:BLTE_10900"/>
<protein>
    <submittedName>
        <fullName evidence="1">Uncharacterized protein</fullName>
    </submittedName>
</protein>
<organism evidence="1 2">
    <name type="scientific">Blastochloris tepida</name>
    <dbReference type="NCBI Taxonomy" id="2233851"/>
    <lineage>
        <taxon>Bacteria</taxon>
        <taxon>Pseudomonadati</taxon>
        <taxon>Pseudomonadota</taxon>
        <taxon>Alphaproteobacteria</taxon>
        <taxon>Hyphomicrobiales</taxon>
        <taxon>Blastochloridaceae</taxon>
        <taxon>Blastochloris</taxon>
    </lineage>
</organism>